<feature type="compositionally biased region" description="Acidic residues" evidence="1">
    <location>
        <begin position="449"/>
        <end position="465"/>
    </location>
</feature>
<evidence type="ECO:0000313" key="4">
    <source>
        <dbReference type="Proteomes" id="UP000580250"/>
    </source>
</evidence>
<feature type="compositionally biased region" description="Polar residues" evidence="1">
    <location>
        <begin position="137"/>
        <end position="158"/>
    </location>
</feature>
<dbReference type="OrthoDB" id="5908366at2759"/>
<evidence type="ECO:0000256" key="1">
    <source>
        <dbReference type="SAM" id="MobiDB-lite"/>
    </source>
</evidence>
<dbReference type="InterPro" id="IPR055937">
    <property type="entry name" value="DUF7515"/>
</dbReference>
<dbReference type="Proteomes" id="UP000580250">
    <property type="component" value="Unassembled WGS sequence"/>
</dbReference>
<reference evidence="3 4" key="1">
    <citation type="submission" date="2020-08" db="EMBL/GenBank/DDBJ databases">
        <authorList>
            <person name="Koutsovoulos G."/>
            <person name="Danchin GJ E."/>
        </authorList>
    </citation>
    <scope>NUCLEOTIDE SEQUENCE [LARGE SCALE GENOMIC DNA]</scope>
</reference>
<dbReference type="Pfam" id="PF24359">
    <property type="entry name" value="DUF7515"/>
    <property type="match status" value="1"/>
</dbReference>
<proteinExistence type="predicted"/>
<evidence type="ECO:0000259" key="2">
    <source>
        <dbReference type="Pfam" id="PF24359"/>
    </source>
</evidence>
<feature type="region of interest" description="Disordered" evidence="1">
    <location>
        <begin position="449"/>
        <end position="479"/>
    </location>
</feature>
<dbReference type="EMBL" id="CAJEWN010000084">
    <property type="protein sequence ID" value="CAD2161262.1"/>
    <property type="molecule type" value="Genomic_DNA"/>
</dbReference>
<gene>
    <name evidence="3" type="ORF">MENT_LOCUS14724</name>
</gene>
<feature type="region of interest" description="Disordered" evidence="1">
    <location>
        <begin position="488"/>
        <end position="507"/>
    </location>
</feature>
<organism evidence="3 4">
    <name type="scientific">Meloidogyne enterolobii</name>
    <name type="common">Root-knot nematode worm</name>
    <name type="synonym">Meloidogyne mayaguensis</name>
    <dbReference type="NCBI Taxonomy" id="390850"/>
    <lineage>
        <taxon>Eukaryota</taxon>
        <taxon>Metazoa</taxon>
        <taxon>Ecdysozoa</taxon>
        <taxon>Nematoda</taxon>
        <taxon>Chromadorea</taxon>
        <taxon>Rhabditida</taxon>
        <taxon>Tylenchina</taxon>
        <taxon>Tylenchomorpha</taxon>
        <taxon>Tylenchoidea</taxon>
        <taxon>Meloidogynidae</taxon>
        <taxon>Meloidogyninae</taxon>
        <taxon>Meloidogyne</taxon>
    </lineage>
</organism>
<protein>
    <recommendedName>
        <fullName evidence="2">DUF7515 domain-containing protein</fullName>
    </recommendedName>
</protein>
<feature type="region of interest" description="Disordered" evidence="1">
    <location>
        <begin position="131"/>
        <end position="158"/>
    </location>
</feature>
<feature type="domain" description="DUF7515" evidence="2">
    <location>
        <begin position="10"/>
        <end position="96"/>
    </location>
</feature>
<accession>A0A6V7ULZ9</accession>
<name>A0A6V7ULZ9_MELEN</name>
<sequence length="641" mass="74439">MELDKIEKISLKDFGQRLAALLHTKNGGYNSITELIDDFWDYNGFCPDNKAVLLGFASLQQLLKSKEMFEYVNVLTTTNEKGERMNVYVGRHRDDLNALTQARRLGFHEMERRQENKRFWIEERNRVVKTQKENIRPNGTYQNNERWQNPQKDKGQTNQVARGNTFSIFRSPRQPPSNFNSAKLIRTLEEIRNDERRQQQQKQQKMLNIERESRRVSKRDVATETEKTCTKCICTGCERFTKLIYKLVALVKDKRRKNVELNKTYDKRSNTSTRLNDISEQPEEANLIELSTPNVTRASLKMQNGRNENESVSDLIKFSGNSSRLECEVGRNSAVNSLNNIDIQEAFNSFMEDRIENLNEDEISGDFSSILKEFLVFDNDESVASNKQQELQQKTNNNKIAIPGKDSAIYMWDRKYYKRCPKCPLRQTLEHVMLVNHQRFEESFKEIEDEEVENEEEEGEFDIDENSGNFSGGQRNDGGNLIFEQEEEYDENNEENNIVEESDLVNNTNEEENGWELVEEENYGCTLVQGENSTFTDDEEQQTPTTLNNNKTQLNVKNNEKKNFCNLCNMQFSSPRGLSIHNGKNKRHKDLLLTTTRMANLMVSNSSNNTTTNNNNNTSNLFLCDSRDASLFLNQPDKLKG</sequence>
<comment type="caution">
    <text evidence="3">The sequence shown here is derived from an EMBL/GenBank/DDBJ whole genome shotgun (WGS) entry which is preliminary data.</text>
</comment>
<evidence type="ECO:0000313" key="3">
    <source>
        <dbReference type="EMBL" id="CAD2161262.1"/>
    </source>
</evidence>
<feature type="region of interest" description="Disordered" evidence="1">
    <location>
        <begin position="194"/>
        <end position="216"/>
    </location>
</feature>
<dbReference type="AlphaFoldDB" id="A0A6V7ULZ9"/>